<keyword evidence="2" id="KW-1185">Reference proteome</keyword>
<organism evidence="1 2">
    <name type="scientific">Actinidia rufa</name>
    <dbReference type="NCBI Taxonomy" id="165716"/>
    <lineage>
        <taxon>Eukaryota</taxon>
        <taxon>Viridiplantae</taxon>
        <taxon>Streptophyta</taxon>
        <taxon>Embryophyta</taxon>
        <taxon>Tracheophyta</taxon>
        <taxon>Spermatophyta</taxon>
        <taxon>Magnoliopsida</taxon>
        <taxon>eudicotyledons</taxon>
        <taxon>Gunneridae</taxon>
        <taxon>Pentapetalae</taxon>
        <taxon>asterids</taxon>
        <taxon>Ericales</taxon>
        <taxon>Actinidiaceae</taxon>
        <taxon>Actinidia</taxon>
    </lineage>
</organism>
<proteinExistence type="predicted"/>
<gene>
    <name evidence="1" type="ORF">Acr_23g0015260</name>
</gene>
<accession>A0A7J0GQT4</accession>
<dbReference type="AlphaFoldDB" id="A0A7J0GQT4"/>
<evidence type="ECO:0000313" key="2">
    <source>
        <dbReference type="Proteomes" id="UP000585474"/>
    </source>
</evidence>
<sequence length="79" mass="8693">MRNHVGEDGEKTSHSQIPTTETAVMEAATMVHGDKDEHHRRCFGRQRGTAMSLAFARANGDNVWQMRPKGAWVGAGVES</sequence>
<name>A0A7J0GQT4_9ERIC</name>
<protein>
    <submittedName>
        <fullName evidence="1">Uncharacterized protein</fullName>
    </submittedName>
</protein>
<evidence type="ECO:0000313" key="1">
    <source>
        <dbReference type="EMBL" id="GFZ13141.1"/>
    </source>
</evidence>
<dbReference type="Proteomes" id="UP000585474">
    <property type="component" value="Unassembled WGS sequence"/>
</dbReference>
<comment type="caution">
    <text evidence="1">The sequence shown here is derived from an EMBL/GenBank/DDBJ whole genome shotgun (WGS) entry which is preliminary data.</text>
</comment>
<dbReference type="EMBL" id="BJWL01000023">
    <property type="protein sequence ID" value="GFZ13141.1"/>
    <property type="molecule type" value="Genomic_DNA"/>
</dbReference>
<reference evidence="1 2" key="1">
    <citation type="submission" date="2019-07" db="EMBL/GenBank/DDBJ databases">
        <title>De Novo Assembly of kiwifruit Actinidia rufa.</title>
        <authorList>
            <person name="Sugita-Konishi S."/>
            <person name="Sato K."/>
            <person name="Mori E."/>
            <person name="Abe Y."/>
            <person name="Kisaki G."/>
            <person name="Hamano K."/>
            <person name="Suezawa K."/>
            <person name="Otani M."/>
            <person name="Fukuda T."/>
            <person name="Manabe T."/>
            <person name="Gomi K."/>
            <person name="Tabuchi M."/>
            <person name="Akimitsu K."/>
            <person name="Kataoka I."/>
        </authorList>
    </citation>
    <scope>NUCLEOTIDE SEQUENCE [LARGE SCALE GENOMIC DNA]</scope>
    <source>
        <strain evidence="2">cv. Fuchu</strain>
    </source>
</reference>